<dbReference type="Proteomes" id="UP000248745">
    <property type="component" value="Unassembled WGS sequence"/>
</dbReference>
<dbReference type="InterPro" id="IPR011050">
    <property type="entry name" value="Pectin_lyase_fold/virulence"/>
</dbReference>
<dbReference type="RefSeq" id="WP_111000758.1">
    <property type="nucleotide sequence ID" value="NZ_QKTW01000027.1"/>
</dbReference>
<gene>
    <name evidence="3" type="ORF">DN068_20185</name>
</gene>
<organism evidence="3 4">
    <name type="scientific">Taibaiella soli</name>
    <dbReference type="NCBI Taxonomy" id="1649169"/>
    <lineage>
        <taxon>Bacteria</taxon>
        <taxon>Pseudomonadati</taxon>
        <taxon>Bacteroidota</taxon>
        <taxon>Chitinophagia</taxon>
        <taxon>Chitinophagales</taxon>
        <taxon>Chitinophagaceae</taxon>
        <taxon>Taibaiella</taxon>
    </lineage>
</organism>
<name>A0A2W2ASU5_9BACT</name>
<sequence>MKNLLLFLSALLLNAVLSSAQTIVRVTPLGGGTKDGSSWANAKSADSLQPILRRLGAGNEIWVAAGTYKPHHFSRDTSFAISNKLQVYGGFAGTETQRSQRNWNTNVTILSGDIGVPNDSTDNSFHVVTFDFNDSTTVLDGFTIRDGQADSNGNWHYTGGGIRLTSVSFVNPQISNCIIRNNFALKGGGGITAIAFGEVAMRLKNCYFTENSSAGSWGGGSILLYSLSTNAIQRPVIDSCTFFSNYATDTLQGAGAGICMISYEGTRANPVIKHCLFQANKARGGAAICVNSGYMNTSSVGAIYTTTTIDSCVFTQNSGTIAPAVFNISDKTTHASLRVLHSQIYNNSSYPNGVIFSSDDEAAGTYNVYEGCIFHDNSGYGALDLRPGNGTNDTTHITNCLFYNSLQSGIIGYSVGDGAHGHLYVNGVTAYVDSTRAQTITDGLVLNGASNSPGMPYGPCSSEAYISNSILWYDTPWWMVGLFALSVKTVQYGQSAVATTHVNNSIVRMVNNQWPNGTIGGQFDYGINGGGNKNADPKFRNYAQYDFRLRCGSPAIDSGSNALVPAGITTDLAGNARISNTTVDIGCFEADSLPAPIAMPTVTDTGLAAHCTASFNMTPDSVRWDFGDGQSSTAMNPVHTYTSPGIYQICLKIYTSCGSAQTCLADTIKQTSPTSVNNVNSIAAKLSIYPNPVQNTVHIDGLTDQTIARIYNLTGSLVMEQTLNAGENEINLAPLSSGMYVLKLSAANEAQQTFKLVKQ</sequence>
<reference evidence="3 4" key="1">
    <citation type="submission" date="2018-06" db="EMBL/GenBank/DDBJ databases">
        <title>Mucibacter soli gen. nov., sp. nov., a new member of the family Chitinophagaceae producing mucin.</title>
        <authorList>
            <person name="Kim M.-K."/>
            <person name="Park S."/>
            <person name="Kim T.-S."/>
            <person name="Joung Y."/>
            <person name="Han J.-H."/>
            <person name="Kim S.B."/>
        </authorList>
    </citation>
    <scope>NUCLEOTIDE SEQUENCE [LARGE SCALE GENOMIC DNA]</scope>
    <source>
        <strain evidence="3 4">R1-15</strain>
    </source>
</reference>
<dbReference type="NCBIfam" id="TIGR04183">
    <property type="entry name" value="Por_Secre_tail"/>
    <property type="match status" value="1"/>
</dbReference>
<dbReference type="InterPro" id="IPR035986">
    <property type="entry name" value="PKD_dom_sf"/>
</dbReference>
<dbReference type="Gene3D" id="2.60.40.10">
    <property type="entry name" value="Immunoglobulins"/>
    <property type="match status" value="1"/>
</dbReference>
<feature type="domain" description="PKD" evidence="2">
    <location>
        <begin position="618"/>
        <end position="662"/>
    </location>
</feature>
<dbReference type="CDD" id="cd00146">
    <property type="entry name" value="PKD"/>
    <property type="match status" value="1"/>
</dbReference>
<keyword evidence="1" id="KW-0732">Signal</keyword>
<dbReference type="SMART" id="SM00089">
    <property type="entry name" value="PKD"/>
    <property type="match status" value="1"/>
</dbReference>
<evidence type="ECO:0000313" key="4">
    <source>
        <dbReference type="Proteomes" id="UP000248745"/>
    </source>
</evidence>
<dbReference type="SUPFAM" id="SSF49299">
    <property type="entry name" value="PKD domain"/>
    <property type="match status" value="1"/>
</dbReference>
<dbReference type="NCBIfam" id="NF041518">
    <property type="entry name" value="choice_anch_Q"/>
    <property type="match status" value="1"/>
</dbReference>
<evidence type="ECO:0000256" key="1">
    <source>
        <dbReference type="SAM" id="SignalP"/>
    </source>
</evidence>
<evidence type="ECO:0000259" key="2">
    <source>
        <dbReference type="PROSITE" id="PS50093"/>
    </source>
</evidence>
<dbReference type="AlphaFoldDB" id="A0A2W2ASU5"/>
<dbReference type="OrthoDB" id="1491394at2"/>
<feature type="chain" id="PRO_5016001180" description="PKD domain-containing protein" evidence="1">
    <location>
        <begin position="21"/>
        <end position="759"/>
    </location>
</feature>
<dbReference type="InterPro" id="IPR000601">
    <property type="entry name" value="PKD_dom"/>
</dbReference>
<dbReference type="Pfam" id="PF18911">
    <property type="entry name" value="PKD_4"/>
    <property type="match status" value="1"/>
</dbReference>
<dbReference type="InterPro" id="IPR026444">
    <property type="entry name" value="Secre_tail"/>
</dbReference>
<feature type="signal peptide" evidence="1">
    <location>
        <begin position="1"/>
        <end position="20"/>
    </location>
</feature>
<dbReference type="EMBL" id="QKTW01000027">
    <property type="protein sequence ID" value="PZF71024.1"/>
    <property type="molecule type" value="Genomic_DNA"/>
</dbReference>
<evidence type="ECO:0000313" key="3">
    <source>
        <dbReference type="EMBL" id="PZF71024.1"/>
    </source>
</evidence>
<keyword evidence="4" id="KW-1185">Reference proteome</keyword>
<proteinExistence type="predicted"/>
<dbReference type="SUPFAM" id="SSF51126">
    <property type="entry name" value="Pectin lyase-like"/>
    <property type="match status" value="2"/>
</dbReference>
<comment type="caution">
    <text evidence="3">The sequence shown here is derived from an EMBL/GenBank/DDBJ whole genome shotgun (WGS) entry which is preliminary data.</text>
</comment>
<dbReference type="InterPro" id="IPR059226">
    <property type="entry name" value="Choice_anch_Q_dom"/>
</dbReference>
<dbReference type="InterPro" id="IPR022409">
    <property type="entry name" value="PKD/Chitinase_dom"/>
</dbReference>
<dbReference type="PROSITE" id="PS50093">
    <property type="entry name" value="PKD"/>
    <property type="match status" value="1"/>
</dbReference>
<dbReference type="InterPro" id="IPR013783">
    <property type="entry name" value="Ig-like_fold"/>
</dbReference>
<accession>A0A2W2ASU5</accession>
<protein>
    <recommendedName>
        <fullName evidence="2">PKD domain-containing protein</fullName>
    </recommendedName>
</protein>
<dbReference type="Pfam" id="PF18962">
    <property type="entry name" value="Por_Secre_tail"/>
    <property type="match status" value="1"/>
</dbReference>